<gene>
    <name evidence="5" type="ORF">DSM112329_02936</name>
</gene>
<dbReference type="InterPro" id="IPR045155">
    <property type="entry name" value="Beta-lactam_cat"/>
</dbReference>
<feature type="domain" description="Beta-lactamase class A catalytic" evidence="3">
    <location>
        <begin position="287"/>
        <end position="372"/>
    </location>
</feature>
<evidence type="ECO:0008006" key="6">
    <source>
        <dbReference type="Google" id="ProtNLM"/>
    </source>
</evidence>
<dbReference type="PANTHER" id="PTHR30163">
    <property type="entry name" value="MEMBRANE-BOUND LYTIC MUREIN TRANSGLYCOSYLASE B"/>
    <property type="match status" value="1"/>
</dbReference>
<proteinExistence type="predicted"/>
<dbReference type="EMBL" id="CP114014">
    <property type="protein sequence ID" value="XAY06074.1"/>
    <property type="molecule type" value="Genomic_DNA"/>
</dbReference>
<evidence type="ECO:0000259" key="4">
    <source>
        <dbReference type="Pfam" id="PF13406"/>
    </source>
</evidence>
<dbReference type="InterPro" id="IPR031304">
    <property type="entry name" value="SLT_2"/>
</dbReference>
<protein>
    <recommendedName>
        <fullName evidence="6">Transglycosylase SLT domain-containing protein</fullName>
    </recommendedName>
</protein>
<dbReference type="InterPro" id="IPR012338">
    <property type="entry name" value="Beta-lactam/transpept-like"/>
</dbReference>
<name>A0AAU7AWS3_9ACTN</name>
<dbReference type="Gene3D" id="3.90.1720.10">
    <property type="entry name" value="endopeptidase domain like (from Nostoc punctiforme)"/>
    <property type="match status" value="1"/>
</dbReference>
<dbReference type="GO" id="GO:0030655">
    <property type="term" value="P:beta-lactam antibiotic catabolic process"/>
    <property type="evidence" value="ECO:0007669"/>
    <property type="project" value="InterPro"/>
</dbReference>
<dbReference type="Pfam" id="PF13354">
    <property type="entry name" value="Beta-lactamase2"/>
    <property type="match status" value="1"/>
</dbReference>
<organism evidence="5">
    <name type="scientific">Paraconexibacter sp. AEG42_29</name>
    <dbReference type="NCBI Taxonomy" id="2997339"/>
    <lineage>
        <taxon>Bacteria</taxon>
        <taxon>Bacillati</taxon>
        <taxon>Actinomycetota</taxon>
        <taxon>Thermoleophilia</taxon>
        <taxon>Solirubrobacterales</taxon>
        <taxon>Paraconexibacteraceae</taxon>
        <taxon>Paraconexibacter</taxon>
    </lineage>
</organism>
<dbReference type="InterPro" id="IPR023346">
    <property type="entry name" value="Lysozyme-like_dom_sf"/>
</dbReference>
<accession>A0AAU7AWS3</accession>
<dbReference type="SUPFAM" id="SSF56601">
    <property type="entry name" value="beta-lactamase/transpeptidase-like"/>
    <property type="match status" value="1"/>
</dbReference>
<dbReference type="Gene3D" id="1.10.530.10">
    <property type="match status" value="1"/>
</dbReference>
<evidence type="ECO:0000256" key="2">
    <source>
        <dbReference type="SAM" id="Phobius"/>
    </source>
</evidence>
<dbReference type="GO" id="GO:0009253">
    <property type="term" value="P:peptidoglycan catabolic process"/>
    <property type="evidence" value="ECO:0007669"/>
    <property type="project" value="TreeGrafter"/>
</dbReference>
<dbReference type="Pfam" id="PF13406">
    <property type="entry name" value="SLT_2"/>
    <property type="match status" value="1"/>
</dbReference>
<dbReference type="PANTHER" id="PTHR30163:SF8">
    <property type="entry name" value="LYTIC MUREIN TRANSGLYCOSYLASE"/>
    <property type="match status" value="1"/>
</dbReference>
<evidence type="ECO:0000313" key="5">
    <source>
        <dbReference type="EMBL" id="XAY06074.1"/>
    </source>
</evidence>
<feature type="region of interest" description="Disordered" evidence="1">
    <location>
        <begin position="596"/>
        <end position="619"/>
    </location>
</feature>
<dbReference type="Gene3D" id="3.40.710.10">
    <property type="entry name" value="DD-peptidase/beta-lactamase superfamily"/>
    <property type="match status" value="1"/>
</dbReference>
<dbReference type="RefSeq" id="WP_354697313.1">
    <property type="nucleotide sequence ID" value="NZ_CP114014.1"/>
</dbReference>
<feature type="domain" description="Transglycosylase SLT" evidence="4">
    <location>
        <begin position="107"/>
        <end position="172"/>
    </location>
</feature>
<sequence>MSDRQDDRRQVPWTLLLLGGSSTLIAAAIAALIAIVLLLLLGGKSIADQQACTPGSPASSPAAMSTVGRGSIPAQFIPLYVASAERFGLGPEGWLWLAAIHKVETDQNRNVNTSSAGAQGPMQFMPGTWAAYGIDADGDGRADIQNTADAIHSAGKYLAASGAPGDWHKAVFAYNHAEWYYQRVLRHQTAYRGTGQDPAPDAVALPAQGAATTPASEAPQTGAALDIARTRQGQVAYAVADAQGQIITAERGDQAFPSASLTKAMLLVARLRRLSTRPIPAAVTAQLEPMITRSDNTAANRIWAQLTRKDLLELARAAGMQRFQLRTDDPVYRLGNSRITAADQARFFAQLGTLIPAPHRTYALRLLARIVPAQRWGIWDAGIPEPISGKGGWRPDPGGFTTNQAAQISLAGQVRGIAILTQGPGESYGHETIRLIAQALAAANPTGVQAAPGSDCAPAGALSTGGDIATVAGPRAQLTPDGKAVAPQEAPAQVKAILAAGNRIVGRPYVYGGGHGPPLTTAVAAYDCSSAISYILHQAGLFPSTTAWVSGTFARQYGQPGAGTWVTLQANDGHIYMYVAGLRWDTHRWGAADRGVPGNGWHTAQRPDTGFTARHPPGL</sequence>
<evidence type="ECO:0000259" key="3">
    <source>
        <dbReference type="Pfam" id="PF13354"/>
    </source>
</evidence>
<dbReference type="KEGG" id="parq:DSM112329_02936"/>
<evidence type="ECO:0000256" key="1">
    <source>
        <dbReference type="SAM" id="MobiDB-lite"/>
    </source>
</evidence>
<keyword evidence="2" id="KW-1133">Transmembrane helix</keyword>
<keyword evidence="2" id="KW-0472">Membrane</keyword>
<dbReference type="SUPFAM" id="SSF53955">
    <property type="entry name" value="Lysozyme-like"/>
    <property type="match status" value="1"/>
</dbReference>
<dbReference type="AlphaFoldDB" id="A0AAU7AWS3"/>
<dbReference type="GO" id="GO:0008933">
    <property type="term" value="F:peptidoglycan lytic transglycosylase activity"/>
    <property type="evidence" value="ECO:0007669"/>
    <property type="project" value="TreeGrafter"/>
</dbReference>
<reference evidence="5" key="1">
    <citation type="submission" date="2022-12" db="EMBL/GenBank/DDBJ databases">
        <title>Paraconexibacter alkalitolerans sp. nov. and Baekduia alba sp. nov., isolated from soil and emended description of the genera Paraconexibacter (Chun et al., 2020) and Baekduia (An et al., 2020).</title>
        <authorList>
            <person name="Vieira S."/>
            <person name="Huber K.J."/>
            <person name="Geppert A."/>
            <person name="Wolf J."/>
            <person name="Neumann-Schaal M."/>
            <person name="Muesken M."/>
            <person name="Overmann J."/>
        </authorList>
    </citation>
    <scope>NUCLEOTIDE SEQUENCE</scope>
    <source>
        <strain evidence="5">AEG42_29</strain>
    </source>
</reference>
<dbReference type="GO" id="GO:0008800">
    <property type="term" value="F:beta-lactamase activity"/>
    <property type="evidence" value="ECO:0007669"/>
    <property type="project" value="InterPro"/>
</dbReference>
<dbReference type="CDD" id="cd13399">
    <property type="entry name" value="Slt35-like"/>
    <property type="match status" value="1"/>
</dbReference>
<feature type="transmembrane region" description="Helical" evidence="2">
    <location>
        <begin position="12"/>
        <end position="41"/>
    </location>
</feature>
<keyword evidence="2" id="KW-0812">Transmembrane</keyword>
<dbReference type="InterPro" id="IPR043426">
    <property type="entry name" value="MltB-like"/>
</dbReference>